<gene>
    <name evidence="1" type="ORF">EEDITHA_LOCUS15043</name>
</gene>
<dbReference type="GO" id="GO:0006790">
    <property type="term" value="P:sulfur compound metabolic process"/>
    <property type="evidence" value="ECO:0007669"/>
    <property type="project" value="TreeGrafter"/>
</dbReference>
<proteinExistence type="predicted"/>
<protein>
    <submittedName>
        <fullName evidence="1">Uncharacterized protein</fullName>
    </submittedName>
</protein>
<dbReference type="PANTHER" id="PTHR10704">
    <property type="entry name" value="CARBOHYDRATE SULFOTRANSFERASE"/>
    <property type="match status" value="1"/>
</dbReference>
<dbReference type="Proteomes" id="UP001153954">
    <property type="component" value="Unassembled WGS sequence"/>
</dbReference>
<organism evidence="1 2">
    <name type="scientific">Euphydryas editha</name>
    <name type="common">Edith's checkerspot</name>
    <dbReference type="NCBI Taxonomy" id="104508"/>
    <lineage>
        <taxon>Eukaryota</taxon>
        <taxon>Metazoa</taxon>
        <taxon>Ecdysozoa</taxon>
        <taxon>Arthropoda</taxon>
        <taxon>Hexapoda</taxon>
        <taxon>Insecta</taxon>
        <taxon>Pterygota</taxon>
        <taxon>Neoptera</taxon>
        <taxon>Endopterygota</taxon>
        <taxon>Lepidoptera</taxon>
        <taxon>Glossata</taxon>
        <taxon>Ditrysia</taxon>
        <taxon>Papilionoidea</taxon>
        <taxon>Nymphalidae</taxon>
        <taxon>Nymphalinae</taxon>
        <taxon>Euphydryas</taxon>
    </lineage>
</organism>
<dbReference type="SUPFAM" id="SSF52540">
    <property type="entry name" value="P-loop containing nucleoside triphosphate hydrolases"/>
    <property type="match status" value="1"/>
</dbReference>
<evidence type="ECO:0000313" key="2">
    <source>
        <dbReference type="Proteomes" id="UP001153954"/>
    </source>
</evidence>
<dbReference type="Gene3D" id="3.40.50.300">
    <property type="entry name" value="P-loop containing nucleotide triphosphate hydrolases"/>
    <property type="match status" value="1"/>
</dbReference>
<comment type="caution">
    <text evidence="1">The sequence shown here is derived from an EMBL/GenBank/DDBJ whole genome shotgun (WGS) entry which is preliminary data.</text>
</comment>
<dbReference type="InterPro" id="IPR051135">
    <property type="entry name" value="Gal/GlcNAc/GalNAc_ST"/>
</dbReference>
<dbReference type="PANTHER" id="PTHR10704:SF44">
    <property type="entry name" value="LD35051P-RELATED"/>
    <property type="match status" value="1"/>
</dbReference>
<dbReference type="InterPro" id="IPR027417">
    <property type="entry name" value="P-loop_NTPase"/>
</dbReference>
<evidence type="ECO:0000313" key="1">
    <source>
        <dbReference type="EMBL" id="CAH2100143.1"/>
    </source>
</evidence>
<dbReference type="EMBL" id="CAKOGL010000022">
    <property type="protein sequence ID" value="CAH2100143.1"/>
    <property type="molecule type" value="Genomic_DNA"/>
</dbReference>
<sequence>MVQIVESKQALRYEELALSPNSTSYDLLRFLRLGITQSVDEFLHSHTNVEVAGVSSTFRVSRDVPFRWKNVLDFNYVDEIQMTCKEAMSLWGYRMAQNATHMTSKDFNPLDQYSLNQ</sequence>
<keyword evidence="2" id="KW-1185">Reference proteome</keyword>
<accession>A0AAU9UQ89</accession>
<dbReference type="GO" id="GO:0006044">
    <property type="term" value="P:N-acetylglucosamine metabolic process"/>
    <property type="evidence" value="ECO:0007669"/>
    <property type="project" value="TreeGrafter"/>
</dbReference>
<dbReference type="AlphaFoldDB" id="A0AAU9UQ89"/>
<name>A0AAU9UQ89_EUPED</name>
<reference evidence="1" key="1">
    <citation type="submission" date="2022-03" db="EMBL/GenBank/DDBJ databases">
        <authorList>
            <person name="Tunstrom K."/>
        </authorList>
    </citation>
    <scope>NUCLEOTIDE SEQUENCE</scope>
</reference>
<dbReference type="GO" id="GO:0001517">
    <property type="term" value="F:N-acetylglucosamine 6-O-sulfotransferase activity"/>
    <property type="evidence" value="ECO:0007669"/>
    <property type="project" value="TreeGrafter"/>
</dbReference>